<dbReference type="RefSeq" id="WP_073220834.1">
    <property type="nucleotide sequence ID" value="NZ_FNNS01000023.1"/>
</dbReference>
<dbReference type="PROSITE" id="PS51257">
    <property type="entry name" value="PROKAR_LIPOPROTEIN"/>
    <property type="match status" value="1"/>
</dbReference>
<feature type="domain" description="DUF4296" evidence="1">
    <location>
        <begin position="25"/>
        <end position="106"/>
    </location>
</feature>
<dbReference type="EMBL" id="FQYV01000026">
    <property type="protein sequence ID" value="SHJ80554.1"/>
    <property type="molecule type" value="Genomic_DNA"/>
</dbReference>
<sequence>MKYWLILIFAIGLGACQNVQKPEKPKNLIAKDKMIDVLTEAYLTNAARSINNNSILEEGIKMDSLLYSKFGIDSLQFAKSNAYYAADVNMYIDIFKEVETRLDNKVKHLDSIRNAGIKLNDSIPNRAVDEK</sequence>
<gene>
    <name evidence="2" type="ORF">SAMN04487908_12637</name>
</gene>
<dbReference type="InterPro" id="IPR025381">
    <property type="entry name" value="DUF4296"/>
</dbReference>
<evidence type="ECO:0000259" key="1">
    <source>
        <dbReference type="Pfam" id="PF14129"/>
    </source>
</evidence>
<organism evidence="2 3">
    <name type="scientific">Aequorivita viscosa</name>
    <dbReference type="NCBI Taxonomy" id="797419"/>
    <lineage>
        <taxon>Bacteria</taxon>
        <taxon>Pseudomonadati</taxon>
        <taxon>Bacteroidota</taxon>
        <taxon>Flavobacteriia</taxon>
        <taxon>Flavobacteriales</taxon>
        <taxon>Flavobacteriaceae</taxon>
        <taxon>Aequorivita</taxon>
    </lineage>
</organism>
<reference evidence="3" key="1">
    <citation type="submission" date="2016-11" db="EMBL/GenBank/DDBJ databases">
        <authorList>
            <person name="Varghese N."/>
            <person name="Submissions S."/>
        </authorList>
    </citation>
    <scope>NUCLEOTIDE SEQUENCE [LARGE SCALE GENOMIC DNA]</scope>
    <source>
        <strain evidence="3">DSM 26349</strain>
    </source>
</reference>
<evidence type="ECO:0000313" key="2">
    <source>
        <dbReference type="EMBL" id="SHJ80554.1"/>
    </source>
</evidence>
<dbReference type="Proteomes" id="UP000184172">
    <property type="component" value="Unassembled WGS sequence"/>
</dbReference>
<evidence type="ECO:0000313" key="3">
    <source>
        <dbReference type="Proteomes" id="UP000184172"/>
    </source>
</evidence>
<dbReference type="OrthoDB" id="1525222at2"/>
<keyword evidence="3" id="KW-1185">Reference proteome</keyword>
<proteinExistence type="predicted"/>
<dbReference type="STRING" id="797419.SAMN05216556_12337"/>
<protein>
    <recommendedName>
        <fullName evidence="1">DUF4296 domain-containing protein</fullName>
    </recommendedName>
</protein>
<dbReference type="Pfam" id="PF14129">
    <property type="entry name" value="DUF4296"/>
    <property type="match status" value="1"/>
</dbReference>
<accession>A0A1M6MAV7</accession>
<name>A0A1M6MAV7_9FLAO</name>
<dbReference type="AlphaFoldDB" id="A0A1M6MAV7"/>